<gene>
    <name evidence="1" type="ORF">SAMN05444405_102173</name>
</gene>
<reference evidence="1 2" key="1">
    <citation type="submission" date="2016-11" db="EMBL/GenBank/DDBJ databases">
        <authorList>
            <person name="Jaros S."/>
            <person name="Januszkiewicz K."/>
            <person name="Wedrychowicz H."/>
        </authorList>
    </citation>
    <scope>NUCLEOTIDE SEQUENCE [LARGE SCALE GENOMIC DNA]</scope>
    <source>
        <strain evidence="1 2">DSM 26991</strain>
    </source>
</reference>
<dbReference type="Proteomes" id="UP000184509">
    <property type="component" value="Unassembled WGS sequence"/>
</dbReference>
<evidence type="ECO:0000313" key="1">
    <source>
        <dbReference type="EMBL" id="SHE60255.1"/>
    </source>
</evidence>
<dbReference type="AlphaFoldDB" id="A0A1M4UU94"/>
<dbReference type="OrthoDB" id="191172at2"/>
<protein>
    <submittedName>
        <fullName evidence="1">Transcriptional regulator, AbiEi antitoxin, Type IV TA system</fullName>
    </submittedName>
</protein>
<proteinExistence type="predicted"/>
<dbReference type="RefSeq" id="WP_073398979.1">
    <property type="nucleotide sequence ID" value="NZ_FQTV01000002.1"/>
</dbReference>
<dbReference type="EMBL" id="FQTV01000002">
    <property type="protein sequence ID" value="SHE60255.1"/>
    <property type="molecule type" value="Genomic_DNA"/>
</dbReference>
<accession>A0A1M4UU94</accession>
<keyword evidence="2" id="KW-1185">Reference proteome</keyword>
<dbReference type="STRING" id="1297750.SAMN05444405_102173"/>
<organism evidence="1 2">
    <name type="scientific">Bacteroides luti</name>
    <dbReference type="NCBI Taxonomy" id="1297750"/>
    <lineage>
        <taxon>Bacteria</taxon>
        <taxon>Pseudomonadati</taxon>
        <taxon>Bacteroidota</taxon>
        <taxon>Bacteroidia</taxon>
        <taxon>Bacteroidales</taxon>
        <taxon>Bacteroidaceae</taxon>
        <taxon>Bacteroides</taxon>
    </lineage>
</organism>
<name>A0A1M4UU94_9BACE</name>
<evidence type="ECO:0000313" key="2">
    <source>
        <dbReference type="Proteomes" id="UP000184509"/>
    </source>
</evidence>
<sequence length="212" mass="24101">MDILKQFGIIPIDFSTLISTLGDYKSPKDKVMRMEEAGYLVRLKRGMFVVTPKVHGQPLSTELIANHLYGPSYVSFESALSFYKIIPERVYTVKSASLKRSKNFATPLGHFDYIQINPSYYSIGLRQEIYENKYAFVIATPEKALCDMIISTKGIRIQSVKAMQIFLEEDLRVDLSALENANLEIIKACATISNKRKPELMLLYNLLSNESI</sequence>